<dbReference type="Proteomes" id="UP000000862">
    <property type="component" value="Segment"/>
</dbReference>
<reference evidence="2 3" key="6">
    <citation type="journal article" date="1999" name="Virology">
        <title>Chlorella virus PBCV-1 encodes a functional homospermidine synthase.</title>
        <authorList>
            <person name="Kaiser A."/>
            <person name="Vollmert M."/>
            <person name="Tholl D."/>
            <person name="Graves M.V."/>
            <person name="Gurnon J.R."/>
            <person name="Xing W."/>
            <person name="Lisec A.D."/>
            <person name="Nickerson K.W."/>
            <person name="Van Etten J.L."/>
        </authorList>
    </citation>
    <scope>NUCLEOTIDE SEQUENCE [LARGE SCALE GENOMIC DNA]</scope>
</reference>
<evidence type="ECO:0000313" key="2">
    <source>
        <dbReference type="EMBL" id="AEI70075.1"/>
    </source>
</evidence>
<gene>
    <name evidence="2" type="primary">a297aL</name>
</gene>
<accession>F8TU14</accession>
<feature type="region of interest" description="Disordered" evidence="1">
    <location>
        <begin position="1"/>
        <end position="20"/>
    </location>
</feature>
<name>F8TU14_PBCV1</name>
<reference evidence="2 3" key="1">
    <citation type="journal article" date="1995" name="Virology">
        <title>Analysis of 45 kb of DNA located at the left end of the chlorella virus PBCV-1 genome.</title>
        <authorList>
            <person name="Lu Z."/>
            <person name="Li Y."/>
            <person name="Zhang Y."/>
            <person name="Kutish G.F."/>
            <person name="Rock D.L."/>
            <person name="Van Etten J.L."/>
        </authorList>
    </citation>
    <scope>NUCLEOTIDE SEQUENCE [LARGE SCALE GENOMIC DNA]</scope>
</reference>
<reference evidence="2 3" key="8">
    <citation type="journal article" date="2010" name="J. Virol.">
        <title>Microarray analysis of Paramecium bursaria chlorella virus 1 transcription.</title>
        <authorList>
            <person name="Yanai-Balser G.M."/>
            <person name="Duncan G.A."/>
            <person name="Eudy J.D."/>
            <person name="Wang D."/>
            <person name="Li X."/>
            <person name="Agarkova I.V."/>
            <person name="Dunigan D.D."/>
            <person name="Van Etten J.L."/>
        </authorList>
    </citation>
    <scope>NUCLEOTIDE SEQUENCE [LARGE SCALE GENOMIC DNA]</scope>
</reference>
<reference evidence="2 3" key="4">
    <citation type="journal article" date="1996" name="Virology">
        <title>Analysis of 76 kb of the chlorella virus PBCV-1 330-kb genome: map positions 182 to 258.</title>
        <authorList>
            <person name="Kutish G.F."/>
            <person name="Li Y."/>
            <person name="Lu Z."/>
            <person name="Furuta M."/>
            <person name="Rock D.L."/>
            <person name="Van Etten J.L."/>
        </authorList>
    </citation>
    <scope>NUCLEOTIDE SEQUENCE [LARGE SCALE GENOMIC DNA]</scope>
</reference>
<dbReference type="GeneID" id="10971229"/>
<reference evidence="2 3" key="2">
    <citation type="journal article" date="1995" name="Virology">
        <title>Analysis of 43 kb of the Chlorella virus PBCV-1 330-kb genome: map positions 45 to 88.</title>
        <authorList>
            <person name="Li Y."/>
            <person name="Lu Z."/>
            <person name="Burbank D.E."/>
            <person name="Kutish G.F."/>
            <person name="Rock D.L."/>
            <person name="Van Etten J.L."/>
        </authorList>
    </citation>
    <scope>NUCLEOTIDE SEQUENCE [LARGE SCALE GENOMIC DNA]</scope>
</reference>
<sequence>MYKQTFKLNGDTPHSSRRKIQKRVIRRRNHTFEKYDGIFQTP</sequence>
<keyword evidence="3" id="KW-1185">Reference proteome</keyword>
<evidence type="ECO:0000313" key="3">
    <source>
        <dbReference type="Proteomes" id="UP000000862"/>
    </source>
</evidence>
<dbReference type="RefSeq" id="YP_004678930.1">
    <property type="nucleotide sequence ID" value="NC_000852.5"/>
</dbReference>
<dbReference type="KEGG" id="vg:10971229"/>
<reference evidence="2 3" key="7">
    <citation type="journal article" date="2000" name="Virology">
        <title>Characterization of a beta-1,3-glucanase encoded by chlorella virus PBCV-1.</title>
        <authorList>
            <person name="Sun L."/>
            <person name="Gurnon J.R."/>
            <person name="Adams B.J."/>
            <person name="Graves M.V."/>
            <person name="Van Etten J.L."/>
        </authorList>
    </citation>
    <scope>NUCLEOTIDE SEQUENCE [LARGE SCALE GENOMIC DNA]</scope>
</reference>
<reference evidence="2 3" key="5">
    <citation type="journal article" date="1997" name="Virology">
        <title>Analysis of 74 kb of DNA located at the right end of the 330-kb chlorella virus PBCV-1 genome.</title>
        <authorList>
            <person name="Li Y."/>
            <person name="Lu Z."/>
            <person name="Sun L."/>
            <person name="Ropp S."/>
            <person name="Kutish G.F."/>
            <person name="Rock D.L."/>
            <person name="Van Etten J.L."/>
        </authorList>
    </citation>
    <scope>NUCLEOTIDE SEQUENCE [LARGE SCALE GENOMIC DNA]</scope>
</reference>
<dbReference type="EMBL" id="JF411744">
    <property type="protein sequence ID" value="AEI70075.1"/>
    <property type="molecule type" value="Genomic_DNA"/>
</dbReference>
<protein>
    <submittedName>
        <fullName evidence="2">Uncharacterized protein</fullName>
    </submittedName>
</protein>
<reference evidence="2 3" key="3">
    <citation type="journal article" date="1996" name="Virology">
        <title>Analysis of 94 kb of the chlorella virus PBCV-1 330-kb genome: map positions 88 to 182.</title>
        <authorList>
            <person name="Lu Z."/>
            <person name="Li Y."/>
            <person name="Que Q."/>
            <person name="Kutish G.F."/>
            <person name="Rock D.L."/>
            <person name="Van Etten J.L."/>
        </authorList>
    </citation>
    <scope>NUCLEOTIDE SEQUENCE [LARGE SCALE GENOMIC DNA]</scope>
</reference>
<evidence type="ECO:0000256" key="1">
    <source>
        <dbReference type="SAM" id="MobiDB-lite"/>
    </source>
</evidence>
<organismHost>
    <name type="scientific">Chlorella</name>
    <dbReference type="NCBI Taxonomy" id="3071"/>
</organismHost>
<organism evidence="2 3">
    <name type="scientific">Paramecium bursaria Chlorella virus 1</name>
    <name type="common">PBCV-1</name>
    <dbReference type="NCBI Taxonomy" id="10506"/>
    <lineage>
        <taxon>Viruses</taxon>
        <taxon>Varidnaviria</taxon>
        <taxon>Bamfordvirae</taxon>
        <taxon>Nucleocytoviricota</taxon>
        <taxon>Megaviricetes</taxon>
        <taxon>Algavirales</taxon>
        <taxon>Phycodnaviridae</taxon>
        <taxon>Chlorovirus</taxon>
        <taxon>Chlorovirus vanettense</taxon>
    </lineage>
</organism>
<proteinExistence type="predicted"/>